<keyword evidence="2" id="KW-1185">Reference proteome</keyword>
<protein>
    <submittedName>
        <fullName evidence="1">Uncharacterized protein</fullName>
    </submittedName>
</protein>
<proteinExistence type="predicted"/>
<organism evidence="1 2">
    <name type="scientific">Trifolium pratense</name>
    <name type="common">Red clover</name>
    <dbReference type="NCBI Taxonomy" id="57577"/>
    <lineage>
        <taxon>Eukaryota</taxon>
        <taxon>Viridiplantae</taxon>
        <taxon>Streptophyta</taxon>
        <taxon>Embryophyta</taxon>
        <taxon>Tracheophyta</taxon>
        <taxon>Spermatophyta</taxon>
        <taxon>Magnoliopsida</taxon>
        <taxon>eudicotyledons</taxon>
        <taxon>Gunneridae</taxon>
        <taxon>Pentapetalae</taxon>
        <taxon>rosids</taxon>
        <taxon>fabids</taxon>
        <taxon>Fabales</taxon>
        <taxon>Fabaceae</taxon>
        <taxon>Papilionoideae</taxon>
        <taxon>50 kb inversion clade</taxon>
        <taxon>NPAAA clade</taxon>
        <taxon>Hologalegina</taxon>
        <taxon>IRL clade</taxon>
        <taxon>Trifolieae</taxon>
        <taxon>Trifolium</taxon>
    </lineage>
</organism>
<name>A0ACB0JKL4_TRIPR</name>
<evidence type="ECO:0000313" key="1">
    <source>
        <dbReference type="EMBL" id="CAJ2644535.1"/>
    </source>
</evidence>
<sequence length="678" mass="76267">MEGIGLRDDRSPFSESSRFDHDHCRNPRHSHSRDCYRARRDSWMKQRRRSCSVFPKRYRYQTADTTTGRRQYADDRSHQELHVNCQRGGNWHRREAAHERNNGRELEALISRDGVKAHEGEGLGCNSEHEKHRLRKRDNDNLGTELKRYVSFYFTNFPYQLSNFYLRKGFEVCGMLEDVFVPKKRNRRGQPFGFVKFSNVRDVNKLLRALNNVNFGQFCVRARVASFDRYNYTAGRRREKEWPSLSKGNDRPALREDRAEEARTENLKANGGCIETMGTSVQKRAARDVDPGRGGSGESGVVRVGEVVVPLGARKENVMCDNDQVQKGAHTPSIPVLPEVTVKKIYLPSYKTEPDDVAWAQNGLVATIFNGEAVPVVQSRIMDAGFNDVIIIPMGADKVFVRSSSGIDVKAIINSAKEFFQIIFSSWMSWESHAQDYRRGAWVRLYGIPLQAWNENFFKLCVLDCGRFLRVDYGSVEKERLDFARVSIATPNLEIVNTVATVLVDGIQIEVKIVEEWGYTLGEDNCLFEEDDESVMSHSDHDEGQGDPEVRRHLDTMVENLAKGMEAEDDLGSQENFELSHLRGGGEGGSKNVGEFGVNFPSRGEEHVVRGTGCNSVISPFSKGSQGSISICSPVNGSGYYDGNKGSDGSLPTLSNGNRAKSCPPGASRSMLSGPWSW</sequence>
<feature type="non-terminal residue" evidence="1">
    <location>
        <position position="678"/>
    </location>
</feature>
<reference evidence="1" key="1">
    <citation type="submission" date="2023-10" db="EMBL/GenBank/DDBJ databases">
        <authorList>
            <person name="Rodriguez Cubillos JULIANA M."/>
            <person name="De Vega J."/>
        </authorList>
    </citation>
    <scope>NUCLEOTIDE SEQUENCE</scope>
</reference>
<comment type="caution">
    <text evidence="1">The sequence shown here is derived from an EMBL/GenBank/DDBJ whole genome shotgun (WGS) entry which is preliminary data.</text>
</comment>
<evidence type="ECO:0000313" key="2">
    <source>
        <dbReference type="Proteomes" id="UP001177021"/>
    </source>
</evidence>
<gene>
    <name evidence="1" type="ORF">MILVUS5_LOCUS13527</name>
</gene>
<dbReference type="EMBL" id="CASHSV030000034">
    <property type="protein sequence ID" value="CAJ2644535.1"/>
    <property type="molecule type" value="Genomic_DNA"/>
</dbReference>
<accession>A0ACB0JKL4</accession>
<dbReference type="Proteomes" id="UP001177021">
    <property type="component" value="Unassembled WGS sequence"/>
</dbReference>